<proteinExistence type="predicted"/>
<dbReference type="CDD" id="cd00161">
    <property type="entry name" value="beta-trefoil_Ricin-like"/>
    <property type="match status" value="1"/>
</dbReference>
<dbReference type="InterPro" id="IPR000772">
    <property type="entry name" value="Ricin_B_lectin"/>
</dbReference>
<evidence type="ECO:0000313" key="3">
    <source>
        <dbReference type="EMBL" id="TGO02806.1"/>
    </source>
</evidence>
<feature type="domain" description="Ricin B lectin" evidence="2">
    <location>
        <begin position="505"/>
        <end position="571"/>
    </location>
</feature>
<comment type="caution">
    <text evidence="3">The sequence shown here is derived from an EMBL/GenBank/DDBJ whole genome shotgun (WGS) entry which is preliminary data.</text>
</comment>
<organism evidence="3 4">
    <name type="scientific">Candidatus Thiomargarita nelsonii</name>
    <dbReference type="NCBI Taxonomy" id="1003181"/>
    <lineage>
        <taxon>Bacteria</taxon>
        <taxon>Pseudomonadati</taxon>
        <taxon>Pseudomonadota</taxon>
        <taxon>Gammaproteobacteria</taxon>
        <taxon>Thiotrichales</taxon>
        <taxon>Thiotrichaceae</taxon>
        <taxon>Thiomargarita</taxon>
    </lineage>
</organism>
<evidence type="ECO:0000259" key="2">
    <source>
        <dbReference type="Pfam" id="PF14200"/>
    </source>
</evidence>
<protein>
    <recommendedName>
        <fullName evidence="2">Ricin B lectin domain-containing protein</fullName>
    </recommendedName>
</protein>
<dbReference type="Pfam" id="PF14200">
    <property type="entry name" value="RicinB_lectin_2"/>
    <property type="match status" value="1"/>
</dbReference>
<feature type="region of interest" description="Disordered" evidence="1">
    <location>
        <begin position="608"/>
        <end position="638"/>
    </location>
</feature>
<name>A0A4E0RH86_9GAMM</name>
<dbReference type="Gene3D" id="3.20.20.80">
    <property type="entry name" value="Glycosidases"/>
    <property type="match status" value="1"/>
</dbReference>
<keyword evidence="4" id="KW-1185">Reference proteome</keyword>
<reference evidence="3 4" key="1">
    <citation type="journal article" date="2016" name="Front. Microbiol.">
        <title>Single-Cell (Meta-)Genomics of a Dimorphic Candidatus Thiomargarita nelsonii Reveals Genomic Plasticity.</title>
        <authorList>
            <person name="Flood B.E."/>
            <person name="Fliss P."/>
            <person name="Jones D.S."/>
            <person name="Dick G.J."/>
            <person name="Jain S."/>
            <person name="Kaster A.K."/>
            <person name="Winkel M."/>
            <person name="Mussmann M."/>
            <person name="Bailey J."/>
        </authorList>
    </citation>
    <scope>NUCLEOTIDE SEQUENCE [LARGE SCALE GENOMIC DNA]</scope>
    <source>
        <strain evidence="3">Hydrate Ridge</strain>
    </source>
</reference>
<dbReference type="AlphaFoldDB" id="A0A4E0RH86"/>
<evidence type="ECO:0000256" key="1">
    <source>
        <dbReference type="SAM" id="MobiDB-lite"/>
    </source>
</evidence>
<accession>A0A4E0RH86</accession>
<dbReference type="Gene3D" id="2.80.10.50">
    <property type="match status" value="2"/>
</dbReference>
<dbReference type="SUPFAM" id="SSF50370">
    <property type="entry name" value="Ricin B-like lectins"/>
    <property type="match status" value="1"/>
</dbReference>
<dbReference type="InterPro" id="IPR035992">
    <property type="entry name" value="Ricin_B-like_lectins"/>
</dbReference>
<dbReference type="Proteomes" id="UP000030428">
    <property type="component" value="Unassembled WGS sequence"/>
</dbReference>
<evidence type="ECO:0000313" key="4">
    <source>
        <dbReference type="Proteomes" id="UP000030428"/>
    </source>
</evidence>
<sequence>MKHINKMANNSIKSFVVTRRVGLMMILIVSCCTETQAAPFGSEVATDSLDRGHRLLLERGLQLQATVLDSTKTFDLETWKASNFTTPDFWATPLAPEFLAPAPGILPWARWTTWWTNELDFLTPAEQPYEQTFVSIHHGDEVDLSDSANVEKIADLLAQFRALYPDTISFHNESAEISSFSETQNMMAVAQPDIIHASSYPFGDKNEKYEGGSPTKMYETFERYRTLSLLGHDGTGANPIPYGMFIQTFHNNLRWKRPPTTSEVTLQQFTAWAFGCKMTNAFIYNNNTPDHAALIPALFNGDGDSSPTPLFFFMAELNAQSRRLGPALVRLISTEVFMKMGEHEKKIVWWEDEYNDLPSSVPEWSELADPGHLIKLDVENLNYGINANLEGDVIVGYFKVLHEDFDGPDANNELYFMVVNGLSDHNAATEDTQQEIRLVFDFGATGITSLQRLNKDTGHVEVVPLEHLEGSQYLLTLTLNGGEGDLFKYNSGAPFVGFYPKPFWFGIRSDHSEKILDIDNFGRGLNVQQWDYHGKDNQLWSLQDAGDGYFWFQSKYDTWKALSTNGANILVWDYVEHPLQQWSAVDLGDGHYQVVNRDTAKVIELEVSGPEEGQNNGDNVQIGDSQDGSNQSWSVFVP</sequence>
<dbReference type="PROSITE" id="PS51257">
    <property type="entry name" value="PROKAR_LIPOPROTEIN"/>
    <property type="match status" value="1"/>
</dbReference>
<feature type="compositionally biased region" description="Polar residues" evidence="1">
    <location>
        <begin position="613"/>
        <end position="638"/>
    </location>
</feature>
<dbReference type="PROSITE" id="PS50231">
    <property type="entry name" value="RICIN_B_LECTIN"/>
    <property type="match status" value="1"/>
</dbReference>
<gene>
    <name evidence="3" type="ORF">PN36_18810</name>
</gene>
<dbReference type="EMBL" id="JSZA02000075">
    <property type="protein sequence ID" value="TGO02806.1"/>
    <property type="molecule type" value="Genomic_DNA"/>
</dbReference>